<reference evidence="2 3" key="1">
    <citation type="submission" date="2022-07" db="EMBL/GenBank/DDBJ databases">
        <title>Methylomonas rivi sp. nov., Methylomonas rosea sp. nov., Methylomonas aureus sp. nov. and Methylomonas subterranea sp. nov., four novel methanotrophs isolated from a freshwater creek and the deep terrestrial subsurface.</title>
        <authorList>
            <person name="Abin C."/>
            <person name="Sankaranarayanan K."/>
            <person name="Garner C."/>
            <person name="Sindelar R."/>
            <person name="Kotary K."/>
            <person name="Garner R."/>
            <person name="Barclay S."/>
            <person name="Lawson P."/>
            <person name="Krumholz L."/>
        </authorList>
    </citation>
    <scope>NUCLEOTIDE SEQUENCE [LARGE SCALE GENOMIC DNA]</scope>
    <source>
        <strain evidence="2 3">WSC-6</strain>
    </source>
</reference>
<evidence type="ECO:0000313" key="2">
    <source>
        <dbReference type="EMBL" id="MCQ8130731.1"/>
    </source>
</evidence>
<name>A0ABT1UCB4_9GAMM</name>
<dbReference type="Proteomes" id="UP001524586">
    <property type="component" value="Unassembled WGS sequence"/>
</dbReference>
<protein>
    <submittedName>
        <fullName evidence="2">Uncharacterized protein</fullName>
    </submittedName>
</protein>
<dbReference type="RefSeq" id="WP_256617142.1">
    <property type="nucleotide sequence ID" value="NZ_JANIBK010000215.1"/>
</dbReference>
<feature type="chain" id="PRO_5046467472" evidence="1">
    <location>
        <begin position="19"/>
        <end position="50"/>
    </location>
</feature>
<organism evidence="2 3">
    <name type="scientific">Methylomonas rivi</name>
    <dbReference type="NCBI Taxonomy" id="2952226"/>
    <lineage>
        <taxon>Bacteria</taxon>
        <taxon>Pseudomonadati</taxon>
        <taxon>Pseudomonadota</taxon>
        <taxon>Gammaproteobacteria</taxon>
        <taxon>Methylococcales</taxon>
        <taxon>Methylococcaceae</taxon>
        <taxon>Methylomonas</taxon>
    </lineage>
</organism>
<dbReference type="Gene3D" id="2.60.120.260">
    <property type="entry name" value="Galactose-binding domain-like"/>
    <property type="match status" value="1"/>
</dbReference>
<keyword evidence="3" id="KW-1185">Reference proteome</keyword>
<evidence type="ECO:0000313" key="3">
    <source>
        <dbReference type="Proteomes" id="UP001524586"/>
    </source>
</evidence>
<accession>A0ABT1UCB4</accession>
<keyword evidence="1" id="KW-0732">Signal</keyword>
<comment type="caution">
    <text evidence="2">The sequence shown here is derived from an EMBL/GenBank/DDBJ whole genome shotgun (WGS) entry which is preliminary data.</text>
</comment>
<evidence type="ECO:0000256" key="1">
    <source>
        <dbReference type="SAM" id="SignalP"/>
    </source>
</evidence>
<feature type="signal peptide" evidence="1">
    <location>
        <begin position="1"/>
        <end position="18"/>
    </location>
</feature>
<sequence length="50" mass="5488">MKNIFGFLLMVIALQSQAATTQYITNGGFETGDFSGWTVTNIVAALKFRD</sequence>
<gene>
    <name evidence="2" type="ORF">NP596_19915</name>
</gene>
<proteinExistence type="predicted"/>
<dbReference type="EMBL" id="JANIBK010000215">
    <property type="protein sequence ID" value="MCQ8130731.1"/>
    <property type="molecule type" value="Genomic_DNA"/>
</dbReference>